<dbReference type="EMBL" id="CP126446">
    <property type="protein sequence ID" value="WIF98833.1"/>
    <property type="molecule type" value="Genomic_DNA"/>
</dbReference>
<organism evidence="2 3">
    <name type="scientific">Pontibacillus chungwhensis</name>
    <dbReference type="NCBI Taxonomy" id="265426"/>
    <lineage>
        <taxon>Bacteria</taxon>
        <taxon>Bacillati</taxon>
        <taxon>Bacillota</taxon>
        <taxon>Bacilli</taxon>
        <taxon>Bacillales</taxon>
        <taxon>Bacillaceae</taxon>
        <taxon>Pontibacillus</taxon>
    </lineage>
</organism>
<evidence type="ECO:0008006" key="4">
    <source>
        <dbReference type="Google" id="ProtNLM"/>
    </source>
</evidence>
<reference evidence="2 3" key="1">
    <citation type="submission" date="2023-05" db="EMBL/GenBank/DDBJ databases">
        <title>Comparative genomics reveals the evidence of polycyclic aromatic hydrocarbons degradation in moderately halophilic genus Pontibacillus.</title>
        <authorList>
            <person name="Yang H."/>
            <person name="Qian Z."/>
        </authorList>
    </citation>
    <scope>NUCLEOTIDE SEQUENCE [LARGE SCALE GENOMIC DNA]</scope>
    <source>
        <strain evidence="3">HN14</strain>
    </source>
</reference>
<protein>
    <recommendedName>
        <fullName evidence="4">Lipoprotein</fullName>
    </recommendedName>
</protein>
<dbReference type="RefSeq" id="WP_231418600.1">
    <property type="nucleotide sequence ID" value="NZ_CP126446.1"/>
</dbReference>
<accession>A0ABY8V072</accession>
<dbReference type="Proteomes" id="UP001236652">
    <property type="component" value="Chromosome"/>
</dbReference>
<keyword evidence="3" id="KW-1185">Reference proteome</keyword>
<evidence type="ECO:0000256" key="1">
    <source>
        <dbReference type="SAM" id="SignalP"/>
    </source>
</evidence>
<feature type="signal peptide" evidence="1">
    <location>
        <begin position="1"/>
        <end position="19"/>
    </location>
</feature>
<evidence type="ECO:0000313" key="3">
    <source>
        <dbReference type="Proteomes" id="UP001236652"/>
    </source>
</evidence>
<dbReference type="PROSITE" id="PS51257">
    <property type="entry name" value="PROKAR_LIPOPROTEIN"/>
    <property type="match status" value="1"/>
</dbReference>
<proteinExistence type="predicted"/>
<name>A0ABY8V072_9BACI</name>
<keyword evidence="1" id="KW-0732">Signal</keyword>
<gene>
    <name evidence="2" type="ORF">QNI29_04035</name>
</gene>
<evidence type="ECO:0000313" key="2">
    <source>
        <dbReference type="EMBL" id="WIF98833.1"/>
    </source>
</evidence>
<sequence>MKELIFLLACLLMAGLVGCADRNEEGQSSGTSTPDLEPPRLTVEVEEKEIRAVRGSYSWSAEGKGVDASGAPPEELLREQTGERVQEKAPVEFQFSQEPTSFEVNERKTSGESVPVELPLNVPEQGTAITYEVIAEFGDGTVTYGFKLQPIDEKGSN</sequence>
<feature type="chain" id="PRO_5047038129" description="Lipoprotein" evidence="1">
    <location>
        <begin position="20"/>
        <end position="157"/>
    </location>
</feature>